<proteinExistence type="predicted"/>
<protein>
    <submittedName>
        <fullName evidence="1">Uncharacterized protein</fullName>
    </submittedName>
</protein>
<keyword evidence="2" id="KW-1185">Reference proteome</keyword>
<accession>A0A2G6Q500</accession>
<comment type="caution">
    <text evidence="1">The sequence shown here is derived from an EMBL/GenBank/DDBJ whole genome shotgun (WGS) entry which is preliminary data.</text>
</comment>
<dbReference type="RefSeq" id="WP_099686743.1">
    <property type="nucleotide sequence ID" value="NZ_JBOIRJ010000003.1"/>
</dbReference>
<dbReference type="Proteomes" id="UP000228484">
    <property type="component" value="Unassembled WGS sequence"/>
</dbReference>
<dbReference type="AlphaFoldDB" id="A0A2G6Q500"/>
<name>A0A2G6Q500_9BACI</name>
<reference evidence="1 2" key="1">
    <citation type="submission" date="2017-09" db="EMBL/GenBank/DDBJ databases">
        <title>Biocontrol bacteria screening and application from spent mushroom substrate.</title>
        <authorList>
            <person name="Sun X."/>
        </authorList>
    </citation>
    <scope>NUCLEOTIDE SEQUENCE [LARGE SCALE GENOMIC DNA]</scope>
    <source>
        <strain evidence="1 2">100374</strain>
    </source>
</reference>
<evidence type="ECO:0000313" key="1">
    <source>
        <dbReference type="EMBL" id="PIE91825.1"/>
    </source>
</evidence>
<organism evidence="1 2">
    <name type="scientific">Bacillus fungorum</name>
    <dbReference type="NCBI Taxonomy" id="2039284"/>
    <lineage>
        <taxon>Bacteria</taxon>
        <taxon>Bacillati</taxon>
        <taxon>Bacillota</taxon>
        <taxon>Bacilli</taxon>
        <taxon>Bacillales</taxon>
        <taxon>Bacillaceae</taxon>
        <taxon>Bacillus</taxon>
    </lineage>
</organism>
<sequence>MKSIGIDHSDLTIIGLTEYSKARAQLVTKLSNGDFSESFKNLLEPLPKEKQLELLYHEAILVAVAKMIDANNQKLVMQLESTSPNE</sequence>
<dbReference type="EMBL" id="NWUW01000069">
    <property type="protein sequence ID" value="PIE91825.1"/>
    <property type="molecule type" value="Genomic_DNA"/>
</dbReference>
<gene>
    <name evidence="1" type="ORF">CO726_29985</name>
</gene>
<evidence type="ECO:0000313" key="2">
    <source>
        <dbReference type="Proteomes" id="UP000228484"/>
    </source>
</evidence>